<protein>
    <submittedName>
        <fullName evidence="4">FAS1 domain-containing protein</fullName>
    </submittedName>
</protein>
<proteinExistence type="predicted"/>
<evidence type="ECO:0000313" key="4">
    <source>
        <dbReference type="WBParaSite" id="ECPE_0000320501-mRNA-1"/>
    </source>
</evidence>
<gene>
    <name evidence="2" type="ORF">ECPE_LOCUS3202</name>
</gene>
<evidence type="ECO:0000256" key="1">
    <source>
        <dbReference type="SAM" id="MobiDB-lite"/>
    </source>
</evidence>
<dbReference type="OrthoDB" id="10064127at2759"/>
<feature type="compositionally biased region" description="Low complexity" evidence="1">
    <location>
        <begin position="152"/>
        <end position="166"/>
    </location>
</feature>
<dbReference type="Proteomes" id="UP000272942">
    <property type="component" value="Unassembled WGS sequence"/>
</dbReference>
<accession>A0A183A8B7</accession>
<evidence type="ECO:0000313" key="3">
    <source>
        <dbReference type="Proteomes" id="UP000272942"/>
    </source>
</evidence>
<dbReference type="AlphaFoldDB" id="A0A183A8B7"/>
<keyword evidence="3" id="KW-1185">Reference proteome</keyword>
<dbReference type="WBParaSite" id="ECPE_0000320501-mRNA-1">
    <property type="protein sequence ID" value="ECPE_0000320501-mRNA-1"/>
    <property type="gene ID" value="ECPE_0000320501"/>
</dbReference>
<reference evidence="4" key="1">
    <citation type="submission" date="2016-06" db="UniProtKB">
        <authorList>
            <consortium name="WormBaseParasite"/>
        </authorList>
    </citation>
    <scope>IDENTIFICATION</scope>
</reference>
<sequence>MLNQSVLFLTLGGRELYSLMKNLAFPIVPAELPFEKLKSLLLYHILPVDFQAKFNSVMKAANMPCCDFILQLNEKASKCNYGDRLEEQLCDRLFAGINNISSQRKMLEKKDITFDEARKICEQSDDLCAATNADTPVLFHRQSTKPLRDAPSVHNSPPVPQVPSSSQTQLKAANNRCLSCSEYHLRSTCRFRNATCHAFGNPASVTTCQARPGTASCRPITVQEAQPMVHRANMTFELVHVMRRCKRLRYRTTVLQPIIWPITFYKTYSNSINKHKHLLLSIPHVFHLYPQFGLEQIQYGFSYSYIQYYSD</sequence>
<organism evidence="4">
    <name type="scientific">Echinostoma caproni</name>
    <dbReference type="NCBI Taxonomy" id="27848"/>
    <lineage>
        <taxon>Eukaryota</taxon>
        <taxon>Metazoa</taxon>
        <taxon>Spiralia</taxon>
        <taxon>Lophotrochozoa</taxon>
        <taxon>Platyhelminthes</taxon>
        <taxon>Trematoda</taxon>
        <taxon>Digenea</taxon>
        <taxon>Plagiorchiida</taxon>
        <taxon>Echinostomata</taxon>
        <taxon>Echinostomatoidea</taxon>
        <taxon>Echinostomatidae</taxon>
        <taxon>Echinostoma</taxon>
    </lineage>
</organism>
<reference evidence="2 3" key="2">
    <citation type="submission" date="2018-11" db="EMBL/GenBank/DDBJ databases">
        <authorList>
            <consortium name="Pathogen Informatics"/>
        </authorList>
    </citation>
    <scope>NUCLEOTIDE SEQUENCE [LARGE SCALE GENOMIC DNA]</scope>
    <source>
        <strain evidence="2 3">Egypt</strain>
    </source>
</reference>
<evidence type="ECO:0000313" key="2">
    <source>
        <dbReference type="EMBL" id="VDP68704.1"/>
    </source>
</evidence>
<dbReference type="EMBL" id="UZAN01040176">
    <property type="protein sequence ID" value="VDP68704.1"/>
    <property type="molecule type" value="Genomic_DNA"/>
</dbReference>
<feature type="region of interest" description="Disordered" evidence="1">
    <location>
        <begin position="147"/>
        <end position="166"/>
    </location>
</feature>
<name>A0A183A8B7_9TREM</name>